<evidence type="ECO:0000313" key="4">
    <source>
        <dbReference type="EMBL" id="KYQ90911.1"/>
    </source>
</evidence>
<gene>
    <name evidence="4" type="ORF">DLAC_07784</name>
</gene>
<evidence type="ECO:0000256" key="2">
    <source>
        <dbReference type="SAM" id="MobiDB-lite"/>
    </source>
</evidence>
<dbReference type="PANTHER" id="PTHR23355:SF55">
    <property type="entry name" value="RIBONUCLEASE II_R DOMAIN-CONTAINING PROTEIN"/>
    <property type="match status" value="1"/>
</dbReference>
<evidence type="ECO:0000313" key="5">
    <source>
        <dbReference type="Proteomes" id="UP000076078"/>
    </source>
</evidence>
<dbReference type="STRING" id="361077.A0A151ZAD5"/>
<dbReference type="AlphaFoldDB" id="A0A151ZAD5"/>
<feature type="compositionally biased region" description="Polar residues" evidence="2">
    <location>
        <begin position="164"/>
        <end position="180"/>
    </location>
</feature>
<feature type="coiled-coil region" evidence="1">
    <location>
        <begin position="81"/>
        <end position="126"/>
    </location>
</feature>
<dbReference type="SUPFAM" id="SSF50249">
    <property type="entry name" value="Nucleic acid-binding proteins"/>
    <property type="match status" value="1"/>
</dbReference>
<feature type="domain" description="RNB" evidence="3">
    <location>
        <begin position="497"/>
        <end position="769"/>
    </location>
</feature>
<evidence type="ECO:0000256" key="1">
    <source>
        <dbReference type="SAM" id="Coils"/>
    </source>
</evidence>
<dbReference type="OrthoDB" id="21064at2759"/>
<proteinExistence type="predicted"/>
<organism evidence="4 5">
    <name type="scientific">Tieghemostelium lacteum</name>
    <name type="common">Slime mold</name>
    <name type="synonym">Dictyostelium lacteum</name>
    <dbReference type="NCBI Taxonomy" id="361077"/>
    <lineage>
        <taxon>Eukaryota</taxon>
        <taxon>Amoebozoa</taxon>
        <taxon>Evosea</taxon>
        <taxon>Eumycetozoa</taxon>
        <taxon>Dictyostelia</taxon>
        <taxon>Dictyosteliales</taxon>
        <taxon>Raperosteliaceae</taxon>
        <taxon>Tieghemostelium</taxon>
    </lineage>
</organism>
<dbReference type="Pfam" id="PF00773">
    <property type="entry name" value="RNB"/>
    <property type="match status" value="1"/>
</dbReference>
<comment type="caution">
    <text evidence="4">The sequence shown here is derived from an EMBL/GenBank/DDBJ whole genome shotgun (WGS) entry which is preliminary data.</text>
</comment>
<feature type="region of interest" description="Disordered" evidence="2">
    <location>
        <begin position="931"/>
        <end position="951"/>
    </location>
</feature>
<feature type="compositionally biased region" description="Low complexity" evidence="2">
    <location>
        <begin position="931"/>
        <end position="941"/>
    </location>
</feature>
<name>A0A151ZAD5_TIELA</name>
<dbReference type="GO" id="GO:0006402">
    <property type="term" value="P:mRNA catabolic process"/>
    <property type="evidence" value="ECO:0007669"/>
    <property type="project" value="TreeGrafter"/>
</dbReference>
<dbReference type="OMA" id="RIYVHIT"/>
<dbReference type="InterPro" id="IPR012340">
    <property type="entry name" value="NA-bd_OB-fold"/>
</dbReference>
<feature type="region of interest" description="Disordered" evidence="2">
    <location>
        <begin position="160"/>
        <end position="180"/>
    </location>
</feature>
<dbReference type="GO" id="GO:0000175">
    <property type="term" value="F:3'-5'-RNA exonuclease activity"/>
    <property type="evidence" value="ECO:0007669"/>
    <property type="project" value="TreeGrafter"/>
</dbReference>
<dbReference type="Proteomes" id="UP000076078">
    <property type="component" value="Unassembled WGS sequence"/>
</dbReference>
<dbReference type="InterPro" id="IPR001900">
    <property type="entry name" value="RNase_II/R"/>
</dbReference>
<dbReference type="InParanoid" id="A0A151ZAD5"/>
<reference evidence="4 5" key="1">
    <citation type="submission" date="2015-12" db="EMBL/GenBank/DDBJ databases">
        <title>Dictyostelia acquired genes for synthesis and detection of signals that induce cell-type specialization by lateral gene transfer from prokaryotes.</title>
        <authorList>
            <person name="Gloeckner G."/>
            <person name="Schaap P."/>
        </authorList>
    </citation>
    <scope>NUCLEOTIDE SEQUENCE [LARGE SCALE GENOMIC DNA]</scope>
    <source>
        <strain evidence="4 5">TK</strain>
    </source>
</reference>
<keyword evidence="5" id="KW-1185">Reference proteome</keyword>
<accession>A0A151ZAD5</accession>
<dbReference type="FunCoup" id="A0A151ZAD5">
    <property type="interactions" value="298"/>
</dbReference>
<keyword evidence="1" id="KW-0175">Coiled coil</keyword>
<dbReference type="SMART" id="SM00955">
    <property type="entry name" value="RNB"/>
    <property type="match status" value="1"/>
</dbReference>
<dbReference type="EMBL" id="LODT01000035">
    <property type="protein sequence ID" value="KYQ90911.1"/>
    <property type="molecule type" value="Genomic_DNA"/>
</dbReference>
<sequence>MLFSNVIKRTRLLQLKCNSLSTTLRYNNYSTKSSKIKFNGERVAEDNNNDKVIPYIEKMQPSISTETLIEKQEIPNIIKSLSKTEKKLLSQEEKKVRQNENRMLKAMKIKRDKEKMKRENQESKLRIKIESYNQLPPELKILIPNPEIELQKLYHKYDGDKGSDSATSTTVTPVQDPNTPLTKDQINKKQLSILFGKEDEVEVDSEENDQVYSNLVSQVLEYVDEDGAVQIGVIKDDGVNGGFEYTVLQLVRDENGQYKYTIVQVHKLEVISKWKPEYSTSINELINLDTSYQKKIFEHQNQASLNQLHQLKNIFKPNKKLHFTSVEAAKVLYTTLNPTLKEVYQTHKYLSTHPELGKSEDREIGYSFFDVVSENLDNFVKKVKQILQKKHLKDSVNGFEGKRSLMDFLSEDDIYFINCIHQYSMAPFDMFPNKIHRKILKKLNLEVSPKSARGLLINMGFEFNNENTFLYTKELLERVDDIVHHPERYPDPLAGIRREFTLPVIAIDPMSALGIDDAFSVEVDDKFFRIYVHITDLTRWIKYQDILYKSAMISVKSWYLPLGTFHMFPIPFVLHCSLSNNGKTPAHAITLKLNFDKDSQELKNYEIYPTTLPPVTQLSLEQATEFIDQSLHSNEDISPGHTILKDLYSFTQKRSQFRQEIQRNYDRYGRLPTNRSHVRVIELKKTPTVLFKNKFYNKAQELVDEVLSSADDAFSDYFQRNNAYAFYRYRGTMFFQKLTKTSSFVAVTSPLRNFTHLYSQFQLVSLLQDKKLLFQWEDISKIGNNIISSLKLKQYFQSAITNHFLLKLIANHLEKQKESTSKSDPDKKPELVGKVISITESTKTFSIHFPTFKYSANASLSSGVPKTHVPKNKKQQPLSLDNASDATPFTFPFKVGDYVVVTVEYFNLEKQLIQLKFKELIDQSQIVNGDSTNSVNSVDSGSVDKKKKKVK</sequence>
<dbReference type="GO" id="GO:0003723">
    <property type="term" value="F:RNA binding"/>
    <property type="evidence" value="ECO:0007669"/>
    <property type="project" value="InterPro"/>
</dbReference>
<dbReference type="PANTHER" id="PTHR23355">
    <property type="entry name" value="RIBONUCLEASE"/>
    <property type="match status" value="1"/>
</dbReference>
<dbReference type="InterPro" id="IPR050180">
    <property type="entry name" value="RNR_Ribonuclease"/>
</dbReference>
<protein>
    <recommendedName>
        <fullName evidence="3">RNB domain-containing protein</fullName>
    </recommendedName>
</protein>
<dbReference type="GO" id="GO:0000932">
    <property type="term" value="C:P-body"/>
    <property type="evidence" value="ECO:0007669"/>
    <property type="project" value="TreeGrafter"/>
</dbReference>
<evidence type="ECO:0000259" key="3">
    <source>
        <dbReference type="SMART" id="SM00955"/>
    </source>
</evidence>